<name>A0ABN7SIQ1_OIKDI</name>
<dbReference type="Proteomes" id="UP001158576">
    <property type="component" value="Chromosome 1"/>
</dbReference>
<feature type="transmembrane region" description="Helical" evidence="2">
    <location>
        <begin position="205"/>
        <end position="226"/>
    </location>
</feature>
<accession>A0ABN7SIQ1</accession>
<dbReference type="EMBL" id="OU015566">
    <property type="protein sequence ID" value="CAG5101927.1"/>
    <property type="molecule type" value="Genomic_DNA"/>
</dbReference>
<organism evidence="3 4">
    <name type="scientific">Oikopleura dioica</name>
    <name type="common">Tunicate</name>
    <dbReference type="NCBI Taxonomy" id="34765"/>
    <lineage>
        <taxon>Eukaryota</taxon>
        <taxon>Metazoa</taxon>
        <taxon>Chordata</taxon>
        <taxon>Tunicata</taxon>
        <taxon>Appendicularia</taxon>
        <taxon>Copelata</taxon>
        <taxon>Oikopleuridae</taxon>
        <taxon>Oikopleura</taxon>
    </lineage>
</organism>
<feature type="transmembrane region" description="Helical" evidence="2">
    <location>
        <begin position="238"/>
        <end position="261"/>
    </location>
</feature>
<protein>
    <submittedName>
        <fullName evidence="3">Oidioi.mRNA.OKI2018_I69.chr1.g64.t1.cds</fullName>
    </submittedName>
</protein>
<evidence type="ECO:0000313" key="3">
    <source>
        <dbReference type="EMBL" id="CAG5101927.1"/>
    </source>
</evidence>
<evidence type="ECO:0000256" key="2">
    <source>
        <dbReference type="SAM" id="Phobius"/>
    </source>
</evidence>
<keyword evidence="2" id="KW-1133">Transmembrane helix</keyword>
<keyword evidence="4" id="KW-1185">Reference proteome</keyword>
<gene>
    <name evidence="3" type="ORF">OKIOD_LOCUS8829</name>
</gene>
<feature type="transmembrane region" description="Helical" evidence="2">
    <location>
        <begin position="173"/>
        <end position="196"/>
    </location>
</feature>
<reference evidence="3 4" key="1">
    <citation type="submission" date="2021-04" db="EMBL/GenBank/DDBJ databases">
        <authorList>
            <person name="Bliznina A."/>
        </authorList>
    </citation>
    <scope>NUCLEOTIDE SEQUENCE [LARGE SCALE GENOMIC DNA]</scope>
</reference>
<keyword evidence="2" id="KW-0472">Membrane</keyword>
<evidence type="ECO:0000256" key="1">
    <source>
        <dbReference type="SAM" id="MobiDB-lite"/>
    </source>
</evidence>
<feature type="compositionally biased region" description="Low complexity" evidence="1">
    <location>
        <begin position="1"/>
        <end position="13"/>
    </location>
</feature>
<keyword evidence="2" id="KW-0812">Transmembrane</keyword>
<sequence length="296" mass="32746">MTSSTVESTVSPSNKPTTSSQEEETIAPTLKPSDLNSYLITSKDLVYDSTDIDFNIRLQDQFEKTACINFIDCHVTFPCDYSESNCGSRKNQDDLIQIQVRTEKETEREVEEVLNQNFEAAQKDPSIPSDIKDKLKLEEVTVIDEKNTVAPTVSVTTTASKKCVNSFVESTTGIVTITVVSVLSAFYIIAACVFIFKYWTLSKTIIITSSIIIFELVMVLVFFTVLGAECPDDGISPALGGGLIGASIFVWLAITIGMYIFQNRRKVSEKNVSFSISDVTSDDSTSMNRYANPFDD</sequence>
<proteinExistence type="predicted"/>
<feature type="region of interest" description="Disordered" evidence="1">
    <location>
        <begin position="1"/>
        <end position="27"/>
    </location>
</feature>
<evidence type="ECO:0000313" key="4">
    <source>
        <dbReference type="Proteomes" id="UP001158576"/>
    </source>
</evidence>